<name>A0A7S4CXD0_9EUGL</name>
<gene>
    <name evidence="1" type="ORF">EGYM00163_LOCUS20563</name>
</gene>
<dbReference type="EMBL" id="HBJA01058137">
    <property type="protein sequence ID" value="CAE0809431.1"/>
    <property type="molecule type" value="Transcribed_RNA"/>
</dbReference>
<reference evidence="1" key="1">
    <citation type="submission" date="2021-01" db="EMBL/GenBank/DDBJ databases">
        <authorList>
            <person name="Corre E."/>
            <person name="Pelletier E."/>
            <person name="Niang G."/>
            <person name="Scheremetjew M."/>
            <person name="Finn R."/>
            <person name="Kale V."/>
            <person name="Holt S."/>
            <person name="Cochrane G."/>
            <person name="Meng A."/>
            <person name="Brown T."/>
            <person name="Cohen L."/>
        </authorList>
    </citation>
    <scope>NUCLEOTIDE SEQUENCE</scope>
    <source>
        <strain evidence="1">CCMP1594</strain>
    </source>
</reference>
<dbReference type="AlphaFoldDB" id="A0A7S4CXD0"/>
<accession>A0A7S4CXD0</accession>
<organism evidence="1">
    <name type="scientific">Eutreptiella gymnastica</name>
    <dbReference type="NCBI Taxonomy" id="73025"/>
    <lineage>
        <taxon>Eukaryota</taxon>
        <taxon>Discoba</taxon>
        <taxon>Euglenozoa</taxon>
        <taxon>Euglenida</taxon>
        <taxon>Spirocuta</taxon>
        <taxon>Euglenophyceae</taxon>
        <taxon>Eutreptiales</taxon>
        <taxon>Eutreptiaceae</taxon>
        <taxon>Eutreptiella</taxon>
    </lineage>
</organism>
<protein>
    <submittedName>
        <fullName evidence="1">Uncharacterized protein</fullName>
    </submittedName>
</protein>
<sequence length="145" mass="14562">MHSVAGGNSWPTTEGSTHQSTELCAWGVVHMGELCTWVAMQMGCCAHGQHGKICMQAAAGSCAQGQHQGSLCTGTTAGSCANGAALQTVSSSIWAVTGSSAHGQQHGAAHMGSNIALCTCAAAGSHAFEQQQGAFAIVPSTKQTC</sequence>
<evidence type="ECO:0000313" key="1">
    <source>
        <dbReference type="EMBL" id="CAE0809431.1"/>
    </source>
</evidence>
<proteinExistence type="predicted"/>